<keyword evidence="1" id="KW-0472">Membrane</keyword>
<dbReference type="Proteomes" id="UP000512167">
    <property type="component" value="Chromosome"/>
</dbReference>
<accession>A0A7L6N1R1</accession>
<feature type="transmembrane region" description="Helical" evidence="1">
    <location>
        <begin position="7"/>
        <end position="31"/>
    </location>
</feature>
<keyword evidence="3" id="KW-1185">Reference proteome</keyword>
<dbReference type="KEGG" id="tbk:HF295_04185"/>
<protein>
    <submittedName>
        <fullName evidence="2">Uncharacterized protein</fullName>
    </submittedName>
</protein>
<evidence type="ECO:0000313" key="3">
    <source>
        <dbReference type="Proteomes" id="UP000512167"/>
    </source>
</evidence>
<dbReference type="EMBL" id="CP051151">
    <property type="protein sequence ID" value="QLY40103.1"/>
    <property type="molecule type" value="Genomic_DNA"/>
</dbReference>
<keyword evidence="1" id="KW-0812">Transmembrane</keyword>
<evidence type="ECO:0000256" key="1">
    <source>
        <dbReference type="SAM" id="Phobius"/>
    </source>
</evidence>
<sequence length="226" mass="26378">MKHYKKLFLPLIFFILLIVSTLFIGVSLSWFTSQEEYNYTGQMGFVDVDLEAFFVDEFGQPTEAIEVEITPGVFKKGVYRINITSNTQEYFIEDLRVNIIVKSNIDTYFRVEIYEQLTFIYTNSNDEVIEMAVPYEEGVDLNYNTVNWYDNRIFDNYIYYTEKVTRISQSENLVIPLIDSYFQDQNFDTRSPGYSLQMAFSVEAVQAEGGPENNWDLVSPPWGGAW</sequence>
<gene>
    <name evidence="2" type="ORF">HF295_04185</name>
</gene>
<name>A0A7L6N1R1_9MOLU</name>
<keyword evidence="1" id="KW-1133">Transmembrane helix</keyword>
<dbReference type="RefSeq" id="WP_312030924.1">
    <property type="nucleotide sequence ID" value="NZ_CP051151.1"/>
</dbReference>
<reference evidence="2 3" key="1">
    <citation type="submission" date="2020-04" db="EMBL/GenBank/DDBJ databases">
        <authorList>
            <person name="Zheng R.K."/>
            <person name="Sun C.M."/>
        </authorList>
    </citation>
    <scope>NUCLEOTIDE SEQUENCE [LARGE SCALE GENOMIC DNA]</scope>
    <source>
        <strain evidence="3">zrk29</strain>
    </source>
</reference>
<evidence type="ECO:0000313" key="2">
    <source>
        <dbReference type="EMBL" id="QLY40103.1"/>
    </source>
</evidence>
<organism evidence="2 3">
    <name type="scientific">Hujiaoplasma nucleasis</name>
    <dbReference type="NCBI Taxonomy" id="2725268"/>
    <lineage>
        <taxon>Bacteria</taxon>
        <taxon>Bacillati</taxon>
        <taxon>Mycoplasmatota</taxon>
        <taxon>Mollicutes</taxon>
        <taxon>Candidatus Izemoplasmatales</taxon>
        <taxon>Hujiaoplasmataceae</taxon>
        <taxon>Hujiaoplasma</taxon>
    </lineage>
</organism>
<dbReference type="AlphaFoldDB" id="A0A7L6N1R1"/>
<proteinExistence type="predicted"/>